<dbReference type="GO" id="GO:0016020">
    <property type="term" value="C:membrane"/>
    <property type="evidence" value="ECO:0007669"/>
    <property type="project" value="UniProtKB-SubCell"/>
</dbReference>
<evidence type="ECO:0000259" key="5">
    <source>
        <dbReference type="PROSITE" id="PS50042"/>
    </source>
</evidence>
<keyword evidence="4" id="KW-0472">Membrane</keyword>
<dbReference type="PANTHER" id="PTHR45651:SF68">
    <property type="entry name" value="ION TRANSPORT DOMAIN-CONTAINING PROTEIN"/>
    <property type="match status" value="1"/>
</dbReference>
<dbReference type="Proteomes" id="UP001187192">
    <property type="component" value="Unassembled WGS sequence"/>
</dbReference>
<feature type="transmembrane region" description="Helical" evidence="4">
    <location>
        <begin position="314"/>
        <end position="336"/>
    </location>
</feature>
<feature type="domain" description="Cyclic nucleotide-binding" evidence="5">
    <location>
        <begin position="426"/>
        <end position="523"/>
    </location>
</feature>
<dbReference type="SUPFAM" id="SSF51206">
    <property type="entry name" value="cAMP-binding domain-like"/>
    <property type="match status" value="1"/>
</dbReference>
<reference evidence="6" key="1">
    <citation type="submission" date="2023-07" db="EMBL/GenBank/DDBJ databases">
        <title>draft genome sequence of fig (Ficus carica).</title>
        <authorList>
            <person name="Takahashi T."/>
            <person name="Nishimura K."/>
        </authorList>
    </citation>
    <scope>NUCLEOTIDE SEQUENCE</scope>
</reference>
<gene>
    <name evidence="6" type="ORF">TIFTF001_013630</name>
</gene>
<dbReference type="EMBL" id="BTGU01000018">
    <property type="protein sequence ID" value="GMN44438.1"/>
    <property type="molecule type" value="Genomic_DNA"/>
</dbReference>
<dbReference type="GO" id="GO:0034220">
    <property type="term" value="P:monoatomic ion transmembrane transport"/>
    <property type="evidence" value="ECO:0007669"/>
    <property type="project" value="UniProtKB-KW"/>
</dbReference>
<keyword evidence="1" id="KW-0813">Transport</keyword>
<feature type="compositionally biased region" description="Basic residues" evidence="3">
    <location>
        <begin position="623"/>
        <end position="632"/>
    </location>
</feature>
<dbReference type="Gene3D" id="1.10.287.70">
    <property type="match status" value="1"/>
</dbReference>
<keyword evidence="4" id="KW-0812">Transmembrane</keyword>
<dbReference type="Gene3D" id="2.60.120.10">
    <property type="entry name" value="Jelly Rolls"/>
    <property type="match status" value="1"/>
</dbReference>
<keyword evidence="4" id="KW-1133">Transmembrane helix</keyword>
<keyword evidence="7" id="KW-1185">Reference proteome</keyword>
<feature type="transmembrane region" description="Helical" evidence="4">
    <location>
        <begin position="120"/>
        <end position="146"/>
    </location>
</feature>
<comment type="caution">
    <text evidence="6">The sequence shown here is derived from an EMBL/GenBank/DDBJ whole genome shotgun (WGS) entry which is preliminary data.</text>
</comment>
<dbReference type="PANTHER" id="PTHR45651">
    <property type="entry name" value="CYCLIC NUCLEOTIDE-GATED ION CHANNEL 15-RELATED-RELATED"/>
    <property type="match status" value="1"/>
</dbReference>
<evidence type="ECO:0000313" key="6">
    <source>
        <dbReference type="EMBL" id="GMN44438.1"/>
    </source>
</evidence>
<name>A0AA88D347_FICCA</name>
<feature type="region of interest" description="Disordered" evidence="3">
    <location>
        <begin position="600"/>
        <end position="632"/>
    </location>
</feature>
<dbReference type="SMART" id="SM00100">
    <property type="entry name" value="cNMP"/>
    <property type="match status" value="1"/>
</dbReference>
<dbReference type="SUPFAM" id="SSF81324">
    <property type="entry name" value="Voltage-gated potassium channels"/>
    <property type="match status" value="1"/>
</dbReference>
<dbReference type="CDD" id="cd00038">
    <property type="entry name" value="CAP_ED"/>
    <property type="match status" value="1"/>
</dbReference>
<keyword evidence="1" id="KW-1071">Ligand-gated ion channel</keyword>
<dbReference type="InterPro" id="IPR000595">
    <property type="entry name" value="cNMP-bd_dom"/>
</dbReference>
<dbReference type="InterPro" id="IPR018490">
    <property type="entry name" value="cNMP-bd_dom_sf"/>
</dbReference>
<dbReference type="PROSITE" id="PS50042">
    <property type="entry name" value="CNMP_BINDING_3"/>
    <property type="match status" value="1"/>
</dbReference>
<keyword evidence="1" id="KW-0406">Ion transport</keyword>
<evidence type="ECO:0000256" key="2">
    <source>
        <dbReference type="ARBA" id="ARBA00023303"/>
    </source>
</evidence>
<evidence type="ECO:0000256" key="1">
    <source>
        <dbReference type="ARBA" id="ARBA00023286"/>
    </source>
</evidence>
<keyword evidence="2" id="KW-0407">Ion channel</keyword>
<sequence length="632" mass="72776">MANNRADSKKNETSIVEILKQQKLLGVWNKIFVFVSVIAVSLDPLFYYIPMINRDKNCIKMDKKLATSAVVLRSLTDIAYLIDIAYNIVKAFEKLKKEGHGLVWKKGQLVKNAQAVARRLSWFAVAIDFLAILPVPQVTILVFLGRLKYFSGSWENKFLNAVLLFQFVPRILRIYLSCMELTKTQDQVTRIAWVKGGLNFFLYILASHVFGGFWYLFSFERLLSCWDQPCDIENCETTTYSCDDRTASRNIELLNSKCPIKPENATQFDFGIFLETLESGMLESNDFPQKSLHCFWWGLRNLSSFGQNLQTSGYIWENCFAISISIIGLLLFLYLIGNLQTYMQLATTKSEEIGEKMKLKERDIELWITKNGLPKEMKTSIMENVKHKLEENKDVDVENLLSILPHEDRKSIKKLLCLPMLRKIPIFQNMNDQVLEVVCNHLKPVIYNESSYIIREGDPLDRMLFITQGTAWAYKNSNITDHHVNNINGDDQSFNGNSMNSSSSSSTRTRRLKRCDYFGEELLQWSLTHNTISEFPISTTNVKSHTKVEAFVFMANDLMNAVSRFWWLFRLNLPADHSTNSQAERWETLALSAVRMLRRGNKKKKMANSAAAQSVEGGGGKSQRLKYRRLHH</sequence>
<feature type="transmembrane region" description="Helical" evidence="4">
    <location>
        <begin position="31"/>
        <end position="50"/>
    </location>
</feature>
<protein>
    <recommendedName>
        <fullName evidence="5">Cyclic nucleotide-binding domain-containing protein</fullName>
    </recommendedName>
</protein>
<feature type="transmembrane region" description="Helical" evidence="4">
    <location>
        <begin position="197"/>
        <end position="217"/>
    </location>
</feature>
<dbReference type="AlphaFoldDB" id="A0AA88D347"/>
<organism evidence="6 7">
    <name type="scientific">Ficus carica</name>
    <name type="common">Common fig</name>
    <dbReference type="NCBI Taxonomy" id="3494"/>
    <lineage>
        <taxon>Eukaryota</taxon>
        <taxon>Viridiplantae</taxon>
        <taxon>Streptophyta</taxon>
        <taxon>Embryophyta</taxon>
        <taxon>Tracheophyta</taxon>
        <taxon>Spermatophyta</taxon>
        <taxon>Magnoliopsida</taxon>
        <taxon>eudicotyledons</taxon>
        <taxon>Gunneridae</taxon>
        <taxon>Pentapetalae</taxon>
        <taxon>rosids</taxon>
        <taxon>fabids</taxon>
        <taxon>Rosales</taxon>
        <taxon>Moraceae</taxon>
        <taxon>Ficeae</taxon>
        <taxon>Ficus</taxon>
    </lineage>
</organism>
<feature type="transmembrane region" description="Helical" evidence="4">
    <location>
        <begin position="158"/>
        <end position="176"/>
    </location>
</feature>
<evidence type="ECO:0000256" key="4">
    <source>
        <dbReference type="SAM" id="Phobius"/>
    </source>
</evidence>
<proteinExistence type="predicted"/>
<accession>A0AA88D347</accession>
<evidence type="ECO:0000313" key="7">
    <source>
        <dbReference type="Proteomes" id="UP001187192"/>
    </source>
</evidence>
<dbReference type="InterPro" id="IPR014710">
    <property type="entry name" value="RmlC-like_jellyroll"/>
</dbReference>
<evidence type="ECO:0000256" key="3">
    <source>
        <dbReference type="SAM" id="MobiDB-lite"/>
    </source>
</evidence>